<feature type="compositionally biased region" description="Basic and acidic residues" evidence="1">
    <location>
        <begin position="358"/>
        <end position="370"/>
    </location>
</feature>
<accession>A0AAD6XL22</accession>
<gene>
    <name evidence="2" type="ORF">B0H15DRAFT_954502</name>
</gene>
<keyword evidence="3" id="KW-1185">Reference proteome</keyword>
<proteinExistence type="predicted"/>
<feature type="compositionally biased region" description="Low complexity" evidence="1">
    <location>
        <begin position="346"/>
        <end position="356"/>
    </location>
</feature>
<sequence length="524" mass="56717">MALLPWIERSAAITRGLLVFRELQLRSSATFLLDATTCTRPRAVDTAYVVFGFRSDSLLCCRRAHRLRNRPSSLASRRDALQTSGRSYLLVRARNGGQAVAAVVKSASSPTYSLSTSTSRSATVSSSGRGRAMCAGSSTAERKRRQARCRDRAMGTGAAACGAKACRVRPSCRDGVLPRFVEVYAHVHALVLVGPVLESYTYLSLRPAVTSARITCASRGVIHCCRAGDVRAGAARSPRTMCFLERAGRGMGVEYKVTEALSATPARVVLGVRALRLRSRRARVARSRCSAGHADRHIESNLDDVGERVRLREEERGERDDGEKAPLRSCGAESSDNTMPNEDSARAASRGPRSSAETSRHEELRRDRARSGAARVRVSDGLHEVHIVALGTQLATEALLAQKRSLFPPALRLHRLQFLAIRSAASRVDDESGCRCGSRRRATHAVDTGRRRYPAIVSVMTRTIEPPDFQAPDNHMSFCPRPCSTLAVPPAVSAAAPVAANHAGREGPRHDAVGVSSANNLQQP</sequence>
<evidence type="ECO:0000256" key="1">
    <source>
        <dbReference type="SAM" id="MobiDB-lite"/>
    </source>
</evidence>
<feature type="compositionally biased region" description="Low complexity" evidence="1">
    <location>
        <begin position="115"/>
        <end position="127"/>
    </location>
</feature>
<reference evidence="2" key="1">
    <citation type="submission" date="2023-03" db="EMBL/GenBank/DDBJ databases">
        <title>Massive genome expansion in bonnet fungi (Mycena s.s.) driven by repeated elements and novel gene families across ecological guilds.</title>
        <authorList>
            <consortium name="Lawrence Berkeley National Laboratory"/>
            <person name="Harder C.B."/>
            <person name="Miyauchi S."/>
            <person name="Viragh M."/>
            <person name="Kuo A."/>
            <person name="Thoen E."/>
            <person name="Andreopoulos B."/>
            <person name="Lu D."/>
            <person name="Skrede I."/>
            <person name="Drula E."/>
            <person name="Henrissat B."/>
            <person name="Morin E."/>
            <person name="Kohler A."/>
            <person name="Barry K."/>
            <person name="LaButti K."/>
            <person name="Morin E."/>
            <person name="Salamov A."/>
            <person name="Lipzen A."/>
            <person name="Mereny Z."/>
            <person name="Hegedus B."/>
            <person name="Baldrian P."/>
            <person name="Stursova M."/>
            <person name="Weitz H."/>
            <person name="Taylor A."/>
            <person name="Grigoriev I.V."/>
            <person name="Nagy L.G."/>
            <person name="Martin F."/>
            <person name="Kauserud H."/>
        </authorList>
    </citation>
    <scope>NUCLEOTIDE SEQUENCE</scope>
    <source>
        <strain evidence="2">CBHHK173m</strain>
    </source>
</reference>
<feature type="region of interest" description="Disordered" evidence="1">
    <location>
        <begin position="309"/>
        <end position="376"/>
    </location>
</feature>
<comment type="caution">
    <text evidence="2">The sequence shown here is derived from an EMBL/GenBank/DDBJ whole genome shotgun (WGS) entry which is preliminary data.</text>
</comment>
<feature type="compositionally biased region" description="Basic and acidic residues" evidence="1">
    <location>
        <begin position="503"/>
        <end position="512"/>
    </location>
</feature>
<feature type="region of interest" description="Disordered" evidence="1">
    <location>
        <begin position="115"/>
        <end position="139"/>
    </location>
</feature>
<evidence type="ECO:0000313" key="2">
    <source>
        <dbReference type="EMBL" id="KAJ7078601.1"/>
    </source>
</evidence>
<feature type="region of interest" description="Disordered" evidence="1">
    <location>
        <begin position="499"/>
        <end position="524"/>
    </location>
</feature>
<dbReference type="EMBL" id="JARJCN010000065">
    <property type="protein sequence ID" value="KAJ7078601.1"/>
    <property type="molecule type" value="Genomic_DNA"/>
</dbReference>
<dbReference type="Proteomes" id="UP001222325">
    <property type="component" value="Unassembled WGS sequence"/>
</dbReference>
<evidence type="ECO:0000313" key="3">
    <source>
        <dbReference type="Proteomes" id="UP001222325"/>
    </source>
</evidence>
<feature type="compositionally biased region" description="Polar residues" evidence="1">
    <location>
        <begin position="332"/>
        <end position="341"/>
    </location>
</feature>
<feature type="compositionally biased region" description="Basic and acidic residues" evidence="1">
    <location>
        <begin position="309"/>
        <end position="326"/>
    </location>
</feature>
<protein>
    <submittedName>
        <fullName evidence="2">Uncharacterized protein</fullName>
    </submittedName>
</protein>
<name>A0AAD6XL22_9AGAR</name>
<dbReference type="AlphaFoldDB" id="A0AAD6XL22"/>
<organism evidence="2 3">
    <name type="scientific">Mycena belliarum</name>
    <dbReference type="NCBI Taxonomy" id="1033014"/>
    <lineage>
        <taxon>Eukaryota</taxon>
        <taxon>Fungi</taxon>
        <taxon>Dikarya</taxon>
        <taxon>Basidiomycota</taxon>
        <taxon>Agaricomycotina</taxon>
        <taxon>Agaricomycetes</taxon>
        <taxon>Agaricomycetidae</taxon>
        <taxon>Agaricales</taxon>
        <taxon>Marasmiineae</taxon>
        <taxon>Mycenaceae</taxon>
        <taxon>Mycena</taxon>
    </lineage>
</organism>